<dbReference type="RefSeq" id="WP_124694699.1">
    <property type="nucleotide sequence ID" value="NZ_JBHUFE010000008.1"/>
</dbReference>
<accession>A0A3N9PCB6</accession>
<proteinExistence type="predicted"/>
<reference evidence="3 4" key="1">
    <citation type="submission" date="2018-11" db="EMBL/GenBank/DDBJ databases">
        <title>Genome sequence of strain 7197.</title>
        <authorList>
            <person name="Gao J."/>
            <person name="Sun J."/>
        </authorList>
    </citation>
    <scope>NUCLEOTIDE SEQUENCE [LARGE SCALE GENOMIC DNA]</scope>
    <source>
        <strain evidence="3 4">7197</strain>
    </source>
</reference>
<dbReference type="AlphaFoldDB" id="A0A3N9PCB6"/>
<feature type="domain" description="DUF7662" evidence="2">
    <location>
        <begin position="169"/>
        <end position="238"/>
    </location>
</feature>
<dbReference type="EMBL" id="RQPI01000002">
    <property type="protein sequence ID" value="RQW12664.1"/>
    <property type="molecule type" value="Genomic_DNA"/>
</dbReference>
<feature type="domain" description="DUF6884" evidence="1">
    <location>
        <begin position="17"/>
        <end position="120"/>
    </location>
</feature>
<keyword evidence="4" id="KW-1185">Reference proteome</keyword>
<dbReference type="Pfam" id="PF21818">
    <property type="entry name" value="DUF6884"/>
    <property type="match status" value="1"/>
</dbReference>
<evidence type="ECO:0000313" key="4">
    <source>
        <dbReference type="Proteomes" id="UP000282529"/>
    </source>
</evidence>
<evidence type="ECO:0000259" key="1">
    <source>
        <dbReference type="Pfam" id="PF21818"/>
    </source>
</evidence>
<dbReference type="InterPro" id="IPR049251">
    <property type="entry name" value="DUF6884"/>
</dbReference>
<gene>
    <name evidence="3" type="ORF">EH198_06310</name>
</gene>
<organism evidence="3 4">
    <name type="scientific">Paenibacillus rhizophilus</name>
    <dbReference type="NCBI Taxonomy" id="1850366"/>
    <lineage>
        <taxon>Bacteria</taxon>
        <taxon>Bacillati</taxon>
        <taxon>Bacillota</taxon>
        <taxon>Bacilli</taxon>
        <taxon>Bacillales</taxon>
        <taxon>Paenibacillaceae</taxon>
        <taxon>Paenibacillus</taxon>
    </lineage>
</organism>
<dbReference type="Pfam" id="PF24698">
    <property type="entry name" value="DUF7662"/>
    <property type="match status" value="1"/>
</dbReference>
<protein>
    <submittedName>
        <fullName evidence="3">Uncharacterized protein</fullName>
    </submittedName>
</protein>
<comment type="caution">
    <text evidence="3">The sequence shown here is derived from an EMBL/GenBank/DDBJ whole genome shotgun (WGS) entry which is preliminary data.</text>
</comment>
<dbReference type="OrthoDB" id="2364857at2"/>
<dbReference type="Proteomes" id="UP000282529">
    <property type="component" value="Unassembled WGS sequence"/>
</dbReference>
<name>A0A3N9PCB6_9BACL</name>
<evidence type="ECO:0000259" key="2">
    <source>
        <dbReference type="Pfam" id="PF24698"/>
    </source>
</evidence>
<dbReference type="InterPro" id="IPR056079">
    <property type="entry name" value="DUF7662"/>
</dbReference>
<evidence type="ECO:0000313" key="3">
    <source>
        <dbReference type="EMBL" id="RQW12664.1"/>
    </source>
</evidence>
<sequence>MITFESIFHLLCFAVACQKYAQTFFDHWVILSAKYGFLFPEDIIPEDYNVSFIKPSNETIHIDQLKEQAESKGVSAYKEITVLGGKHYTERAKAVFTQGQELLFPLSDCTGIGYMLQKLTRALEKQDTITGESLESPSKVITQHPLKKHEVQSKNGTENNVGKYISLHQSLLHTEGEQVVMTIGQIETVLGFALPPSANKYRPWWANTLTNSQAKSWLLAGWEVDSVTLGVEIVFRKISEV</sequence>